<proteinExistence type="predicted"/>
<dbReference type="Proteomes" id="UP000029413">
    <property type="component" value="Chromosome 3"/>
</dbReference>
<gene>
    <name evidence="2" type="ORF">DM39_6955</name>
</gene>
<evidence type="ECO:0000256" key="1">
    <source>
        <dbReference type="SAM" id="MobiDB-lite"/>
    </source>
</evidence>
<dbReference type="AlphaFoldDB" id="A0AAN0VKJ5"/>
<evidence type="ECO:0000313" key="2">
    <source>
        <dbReference type="EMBL" id="AIO30828.1"/>
    </source>
</evidence>
<dbReference type="KEGG" id="bcen:DM39_6955"/>
<name>A0AAN0VKJ5_9BURK</name>
<protein>
    <submittedName>
        <fullName evidence="2">Uncharacterized protein</fullName>
    </submittedName>
</protein>
<feature type="compositionally biased region" description="Basic and acidic residues" evidence="1">
    <location>
        <begin position="1"/>
        <end position="15"/>
    </location>
</feature>
<dbReference type="EMBL" id="CP007782">
    <property type="protein sequence ID" value="AIO30828.1"/>
    <property type="molecule type" value="Genomic_DNA"/>
</dbReference>
<sequence>MEKAKPDSRTPHHDGPSSGPNTRVSDAHRIAARTPARSAR</sequence>
<evidence type="ECO:0000313" key="3">
    <source>
        <dbReference type="Proteomes" id="UP000029413"/>
    </source>
</evidence>
<accession>A0AAN0VKJ5</accession>
<organism evidence="2 3">
    <name type="scientific">Burkholderia cenocepacia</name>
    <dbReference type="NCBI Taxonomy" id="95486"/>
    <lineage>
        <taxon>Bacteria</taxon>
        <taxon>Pseudomonadati</taxon>
        <taxon>Pseudomonadota</taxon>
        <taxon>Betaproteobacteria</taxon>
        <taxon>Burkholderiales</taxon>
        <taxon>Burkholderiaceae</taxon>
        <taxon>Burkholderia</taxon>
        <taxon>Burkholderia cepacia complex</taxon>
    </lineage>
</organism>
<keyword evidence="3" id="KW-1185">Reference proteome</keyword>
<reference evidence="2 3" key="1">
    <citation type="submission" date="2014-05" db="EMBL/GenBank/DDBJ databases">
        <authorList>
            <person name="Bishop-Lilly K.A."/>
            <person name="Broomall S.M."/>
            <person name="Chain P.S."/>
            <person name="Chertkov O."/>
            <person name="Coyne S.R."/>
            <person name="Daligault H.E."/>
            <person name="Davenport K.W."/>
            <person name="Erkkila T."/>
            <person name="Frey K.G."/>
            <person name="Gibbons H.S."/>
            <person name="Gu W."/>
            <person name="Jaissle J."/>
            <person name="Johnson S.L."/>
            <person name="Koroleva G.I."/>
            <person name="Ladner J.T."/>
            <person name="Lo C.-C."/>
            <person name="Minogue T.D."/>
            <person name="Munk C."/>
            <person name="Palacios G.F."/>
            <person name="Redden C.L."/>
            <person name="Rosenzweig C.N."/>
            <person name="Scholz M.B."/>
            <person name="Teshima H."/>
            <person name="Xu Y."/>
        </authorList>
    </citation>
    <scope>NUCLEOTIDE SEQUENCE [LARGE SCALE GENOMIC DNA]</scope>
    <source>
        <strain evidence="2 3">DDS 22E-1</strain>
    </source>
</reference>
<feature type="region of interest" description="Disordered" evidence="1">
    <location>
        <begin position="1"/>
        <end position="40"/>
    </location>
</feature>